<evidence type="ECO:0000256" key="1">
    <source>
        <dbReference type="SAM" id="MobiDB-lite"/>
    </source>
</evidence>
<reference evidence="2 3" key="1">
    <citation type="submission" date="2017-05" db="EMBL/GenBank/DDBJ databases">
        <title>Genome sequence for an aflatoxigenic pathogen of Argentinian peanut, Aspergillus arachidicola.</title>
        <authorList>
            <person name="Moore G."/>
            <person name="Beltz S.B."/>
            <person name="Mack B.M."/>
        </authorList>
    </citation>
    <scope>NUCLEOTIDE SEQUENCE [LARGE SCALE GENOMIC DNA]</scope>
    <source>
        <strain evidence="2 3">CBS 117610</strain>
    </source>
</reference>
<accession>A0A2G7FLD0</accession>
<dbReference type="AlphaFoldDB" id="A0A2G7FLD0"/>
<dbReference type="Proteomes" id="UP000231358">
    <property type="component" value="Unassembled WGS sequence"/>
</dbReference>
<evidence type="ECO:0000313" key="3">
    <source>
        <dbReference type="Proteomes" id="UP000231358"/>
    </source>
</evidence>
<keyword evidence="3" id="KW-1185">Reference proteome</keyword>
<feature type="compositionally biased region" description="Polar residues" evidence="1">
    <location>
        <begin position="82"/>
        <end position="96"/>
    </location>
</feature>
<comment type="caution">
    <text evidence="2">The sequence shown here is derived from an EMBL/GenBank/DDBJ whole genome shotgun (WGS) entry which is preliminary data.</text>
</comment>
<organism evidence="2 3">
    <name type="scientific">Aspergillus arachidicola</name>
    <dbReference type="NCBI Taxonomy" id="656916"/>
    <lineage>
        <taxon>Eukaryota</taxon>
        <taxon>Fungi</taxon>
        <taxon>Dikarya</taxon>
        <taxon>Ascomycota</taxon>
        <taxon>Pezizomycotina</taxon>
        <taxon>Eurotiomycetes</taxon>
        <taxon>Eurotiomycetidae</taxon>
        <taxon>Eurotiales</taxon>
        <taxon>Aspergillaceae</taxon>
        <taxon>Aspergillus</taxon>
        <taxon>Aspergillus subgen. Circumdati</taxon>
    </lineage>
</organism>
<evidence type="ECO:0000313" key="2">
    <source>
        <dbReference type="EMBL" id="PIG81095.1"/>
    </source>
</evidence>
<gene>
    <name evidence="2" type="ORF">AARAC_010290</name>
</gene>
<sequence length="111" mass="11831">MYIDTFFPDGVYHALLPRQTYASCWGGLGQGECRGSSNCISSFPLETSILLQNVPKANPPQAKDSSTQINALTTKVTSAVSNAAAQSPKEQVTVETPITKPAMEGLTSPDR</sequence>
<feature type="region of interest" description="Disordered" evidence="1">
    <location>
        <begin position="82"/>
        <end position="111"/>
    </location>
</feature>
<dbReference type="EMBL" id="NEXV01000575">
    <property type="protein sequence ID" value="PIG81095.1"/>
    <property type="molecule type" value="Genomic_DNA"/>
</dbReference>
<proteinExistence type="predicted"/>
<feature type="non-terminal residue" evidence="2">
    <location>
        <position position="111"/>
    </location>
</feature>
<protein>
    <submittedName>
        <fullName evidence="2">Uncharacterized protein</fullName>
    </submittedName>
</protein>
<name>A0A2G7FLD0_9EURO</name>
<dbReference type="STRING" id="656916.A0A2G7FLD0"/>